<organism evidence="1 2">
    <name type="scientific">Desulfosporosinus nitroreducens</name>
    <dbReference type="NCBI Taxonomy" id="2018668"/>
    <lineage>
        <taxon>Bacteria</taxon>
        <taxon>Bacillati</taxon>
        <taxon>Bacillota</taxon>
        <taxon>Clostridia</taxon>
        <taxon>Eubacteriales</taxon>
        <taxon>Desulfitobacteriaceae</taxon>
        <taxon>Desulfosporosinus</taxon>
    </lineage>
</organism>
<evidence type="ECO:0000313" key="2">
    <source>
        <dbReference type="Proteomes" id="UP001176021"/>
    </source>
</evidence>
<comment type="caution">
    <text evidence="1">The sequence shown here is derived from an EMBL/GenBank/DDBJ whole genome shotgun (WGS) entry which is preliminary data.</text>
</comment>
<dbReference type="Proteomes" id="UP001176021">
    <property type="component" value="Unassembled WGS sequence"/>
</dbReference>
<sequence length="82" mass="9827">MKVLMKPIEVIAHFEQNGTSHPLRLKFNDKELKIEQVISMTEEKLAGNRMLVFRCRGEIKGELRPFEIKYEVNTCKWFLWKM</sequence>
<evidence type="ECO:0000313" key="1">
    <source>
        <dbReference type="EMBL" id="MDO0823571.1"/>
    </source>
</evidence>
<name>A0ABT8QQG1_9FIRM</name>
<gene>
    <name evidence="1" type="ORF">M8H41_11985</name>
</gene>
<proteinExistence type="predicted"/>
<reference evidence="1" key="1">
    <citation type="submission" date="2022-05" db="EMBL/GenBank/DDBJ databases">
        <title>Expanded diversity of anoxic marine methylotrophy in a Black Sea sulfate reducing microorganism.</title>
        <authorList>
            <person name="Fischer P.Q."/>
            <person name="Stams A.J.M."/>
            <person name="Villanueva L."/>
            <person name="Sousa D.Z."/>
        </authorList>
    </citation>
    <scope>NUCLEOTIDE SEQUENCE</scope>
    <source>
        <strain evidence="1">P130</strain>
    </source>
</reference>
<protein>
    <submittedName>
        <fullName evidence="1">Uncharacterized protein</fullName>
    </submittedName>
</protein>
<keyword evidence="2" id="KW-1185">Reference proteome</keyword>
<dbReference type="EMBL" id="JAMJEV010000009">
    <property type="protein sequence ID" value="MDO0823571.1"/>
    <property type="molecule type" value="Genomic_DNA"/>
</dbReference>
<accession>A0ABT8QQG1</accession>